<dbReference type="SUPFAM" id="SSF49503">
    <property type="entry name" value="Cupredoxins"/>
    <property type="match status" value="3"/>
</dbReference>
<dbReference type="GO" id="GO:0005507">
    <property type="term" value="F:copper ion binding"/>
    <property type="evidence" value="ECO:0007669"/>
    <property type="project" value="InterPro"/>
</dbReference>
<accession>A0AAD7EX81</accession>
<dbReference type="EMBL" id="JARIHO010000009">
    <property type="protein sequence ID" value="KAJ7355200.1"/>
    <property type="molecule type" value="Genomic_DNA"/>
</dbReference>
<organism evidence="12 13">
    <name type="scientific">Mycena albidolilacea</name>
    <dbReference type="NCBI Taxonomy" id="1033008"/>
    <lineage>
        <taxon>Eukaryota</taxon>
        <taxon>Fungi</taxon>
        <taxon>Dikarya</taxon>
        <taxon>Basidiomycota</taxon>
        <taxon>Agaricomycotina</taxon>
        <taxon>Agaricomycetes</taxon>
        <taxon>Agaricomycetidae</taxon>
        <taxon>Agaricales</taxon>
        <taxon>Marasmiineae</taxon>
        <taxon>Mycenaceae</taxon>
        <taxon>Mycena</taxon>
    </lineage>
</organism>
<evidence type="ECO:0000259" key="9">
    <source>
        <dbReference type="Pfam" id="PF07731"/>
    </source>
</evidence>
<evidence type="ECO:0000256" key="6">
    <source>
        <dbReference type="ARBA" id="ARBA00023180"/>
    </source>
</evidence>
<keyword evidence="4" id="KW-0186">Copper</keyword>
<feature type="domain" description="Plastocyanin-like" evidence="9">
    <location>
        <begin position="383"/>
        <end position="505"/>
    </location>
</feature>
<feature type="signal peptide" evidence="7">
    <location>
        <begin position="1"/>
        <end position="24"/>
    </location>
</feature>
<evidence type="ECO:0000256" key="1">
    <source>
        <dbReference type="ARBA" id="ARBA00010609"/>
    </source>
</evidence>
<proteinExistence type="inferred from homology"/>
<evidence type="ECO:0000313" key="12">
    <source>
        <dbReference type="EMBL" id="KAJ7355200.1"/>
    </source>
</evidence>
<dbReference type="Pfam" id="PF07732">
    <property type="entry name" value="Cu-oxidase_3"/>
    <property type="match status" value="1"/>
</dbReference>
<evidence type="ECO:0000259" key="10">
    <source>
        <dbReference type="Pfam" id="PF07732"/>
    </source>
</evidence>
<feature type="domain" description="Plastocyanin-like" evidence="10">
    <location>
        <begin position="41"/>
        <end position="159"/>
    </location>
</feature>
<protein>
    <submittedName>
        <fullName evidence="12">Cu-oxidase-domain-containing protein</fullName>
    </submittedName>
</protein>
<evidence type="ECO:0000256" key="7">
    <source>
        <dbReference type="SAM" id="SignalP"/>
    </source>
</evidence>
<dbReference type="AlphaFoldDB" id="A0AAD7EX81"/>
<feature type="domain" description="Plastocyanin-like" evidence="8">
    <location>
        <begin position="173"/>
        <end position="325"/>
    </location>
</feature>
<dbReference type="PANTHER" id="PTHR11709">
    <property type="entry name" value="MULTI-COPPER OXIDASE"/>
    <property type="match status" value="1"/>
</dbReference>
<dbReference type="PROSITE" id="PS00080">
    <property type="entry name" value="MULTICOPPER_OXIDASE2"/>
    <property type="match status" value="1"/>
</dbReference>
<keyword evidence="2" id="KW-0479">Metal-binding</keyword>
<dbReference type="EMBL" id="JARIHO010000009">
    <property type="protein sequence ID" value="KAJ7355197.1"/>
    <property type="molecule type" value="Genomic_DNA"/>
</dbReference>
<evidence type="ECO:0000256" key="5">
    <source>
        <dbReference type="ARBA" id="ARBA00023157"/>
    </source>
</evidence>
<dbReference type="Gene3D" id="2.60.40.420">
    <property type="entry name" value="Cupredoxins - blue copper proteins"/>
    <property type="match status" value="3"/>
</dbReference>
<dbReference type="Proteomes" id="UP001218218">
    <property type="component" value="Unassembled WGS sequence"/>
</dbReference>
<evidence type="ECO:0000259" key="8">
    <source>
        <dbReference type="Pfam" id="PF00394"/>
    </source>
</evidence>
<keyword evidence="6" id="KW-0325">Glycoprotein</keyword>
<dbReference type="InterPro" id="IPR008972">
    <property type="entry name" value="Cupredoxin"/>
</dbReference>
<reference evidence="12" key="1">
    <citation type="submission" date="2023-03" db="EMBL/GenBank/DDBJ databases">
        <title>Massive genome expansion in bonnet fungi (Mycena s.s.) driven by repeated elements and novel gene families across ecological guilds.</title>
        <authorList>
            <consortium name="Lawrence Berkeley National Laboratory"/>
            <person name="Harder C.B."/>
            <person name="Miyauchi S."/>
            <person name="Viragh M."/>
            <person name="Kuo A."/>
            <person name="Thoen E."/>
            <person name="Andreopoulos B."/>
            <person name="Lu D."/>
            <person name="Skrede I."/>
            <person name="Drula E."/>
            <person name="Henrissat B."/>
            <person name="Morin E."/>
            <person name="Kohler A."/>
            <person name="Barry K."/>
            <person name="LaButti K."/>
            <person name="Morin E."/>
            <person name="Salamov A."/>
            <person name="Lipzen A."/>
            <person name="Mereny Z."/>
            <person name="Hegedus B."/>
            <person name="Baldrian P."/>
            <person name="Stursova M."/>
            <person name="Weitz H."/>
            <person name="Taylor A."/>
            <person name="Grigoriev I.V."/>
            <person name="Nagy L.G."/>
            <person name="Martin F."/>
            <person name="Kauserud H."/>
        </authorList>
    </citation>
    <scope>NUCLEOTIDE SEQUENCE</scope>
    <source>
        <strain evidence="12">CBHHK002</strain>
    </source>
</reference>
<feature type="chain" id="PRO_5042441887" evidence="7">
    <location>
        <begin position="25"/>
        <end position="532"/>
    </location>
</feature>
<gene>
    <name evidence="11" type="ORF">DFH08DRAFT_1076385</name>
    <name evidence="12" type="ORF">DFH08DRAFT_1076388</name>
</gene>
<keyword evidence="13" id="KW-1185">Reference proteome</keyword>
<dbReference type="InterPro" id="IPR001117">
    <property type="entry name" value="Cu-oxidase_2nd"/>
</dbReference>
<dbReference type="InterPro" id="IPR002355">
    <property type="entry name" value="Cu_oxidase_Cu_BS"/>
</dbReference>
<evidence type="ECO:0000256" key="2">
    <source>
        <dbReference type="ARBA" id="ARBA00022723"/>
    </source>
</evidence>
<dbReference type="PROSITE" id="PS00079">
    <property type="entry name" value="MULTICOPPER_OXIDASE1"/>
    <property type="match status" value="1"/>
</dbReference>
<comment type="caution">
    <text evidence="12">The sequence shown here is derived from an EMBL/GenBank/DDBJ whole genome shotgun (WGS) entry which is preliminary data.</text>
</comment>
<keyword evidence="3" id="KW-0560">Oxidoreductase</keyword>
<dbReference type="GO" id="GO:0016491">
    <property type="term" value="F:oxidoreductase activity"/>
    <property type="evidence" value="ECO:0007669"/>
    <property type="project" value="UniProtKB-KW"/>
</dbReference>
<evidence type="ECO:0000313" key="11">
    <source>
        <dbReference type="EMBL" id="KAJ7355197.1"/>
    </source>
</evidence>
<dbReference type="FunFam" id="2.60.40.420:FF:000045">
    <property type="entry name" value="Laccase 2"/>
    <property type="match status" value="1"/>
</dbReference>
<evidence type="ECO:0000313" key="13">
    <source>
        <dbReference type="Proteomes" id="UP001218218"/>
    </source>
</evidence>
<dbReference type="InterPro" id="IPR033138">
    <property type="entry name" value="Cu_oxidase_CS"/>
</dbReference>
<comment type="similarity">
    <text evidence="1">Belongs to the multicopper oxidase family.</text>
</comment>
<sequence>MFIAKMKQFVVSAALLAAFQSAGAAVTPAAIHRVTLDVVNARLAPDGFARNTVVVNGQYPGPPILINKGDSLVVTVNNKLTDPTMRRSTSLDLDGLFDTTPELFQEGSPFVTQCPIAPGASYTYTNGPIQQAGNFWYHSQLSVQYIDGFRGPLIVYDPEDPLRHLYDVDDVNTIIQLGDWWHNTTLSPTMLPQYVATGIIPVSDSSTVNGVGRYNGGPAVPWAVINVVKGKRYRFRLINESARNIVTINFEGHSMTVIEADGEPLTPHTTNAIDMLAGQRYSVIVTANQPVSNYWINAPFVGGNPANNLNQNATLSRAILRYAGARAMDPTGPMEITPFPNSLVEADLRPLVAQAAPPADVNMTLDLEVIAGKAIWNVNNVSYVAPKTPTLVKVLNGASTEADFNVTENTFIFPPNKTIQFTFPPNDDDDAHPLHMHGQNFWLIKPNSTDVVNTANPIKRDIAAAGAAGIQFRFRTDKPGPFFFHCHIFWHYQAGLATVLLNDPASTRKLVHPNAEWENLCPTYNALPAELQ</sequence>
<evidence type="ECO:0000256" key="3">
    <source>
        <dbReference type="ARBA" id="ARBA00023002"/>
    </source>
</evidence>
<dbReference type="InterPro" id="IPR045087">
    <property type="entry name" value="Cu-oxidase_fam"/>
</dbReference>
<dbReference type="Pfam" id="PF00394">
    <property type="entry name" value="Cu-oxidase"/>
    <property type="match status" value="1"/>
</dbReference>
<keyword evidence="7" id="KW-0732">Signal</keyword>
<keyword evidence="5" id="KW-1015">Disulfide bond</keyword>
<dbReference type="Pfam" id="PF07731">
    <property type="entry name" value="Cu-oxidase_2"/>
    <property type="match status" value="1"/>
</dbReference>
<dbReference type="InterPro" id="IPR011707">
    <property type="entry name" value="Cu-oxidase-like_N"/>
</dbReference>
<evidence type="ECO:0000256" key="4">
    <source>
        <dbReference type="ARBA" id="ARBA00023008"/>
    </source>
</evidence>
<name>A0AAD7EX81_9AGAR</name>
<dbReference type="InterPro" id="IPR011706">
    <property type="entry name" value="Cu-oxidase_C"/>
</dbReference>
<dbReference type="PANTHER" id="PTHR11709:SF511">
    <property type="entry name" value="LACCASE"/>
    <property type="match status" value="1"/>
</dbReference>